<dbReference type="InterPro" id="IPR050143">
    <property type="entry name" value="TRIM/RBCC"/>
</dbReference>
<dbReference type="GO" id="GO:0008270">
    <property type="term" value="F:zinc ion binding"/>
    <property type="evidence" value="ECO:0007669"/>
    <property type="project" value="UniProtKB-KW"/>
</dbReference>
<dbReference type="PROSITE" id="PS00518">
    <property type="entry name" value="ZF_RING_1"/>
    <property type="match status" value="1"/>
</dbReference>
<dbReference type="PROSITE" id="PS50119">
    <property type="entry name" value="ZF_BBOX"/>
    <property type="match status" value="1"/>
</dbReference>
<evidence type="ECO:0000259" key="8">
    <source>
        <dbReference type="PROSITE" id="PS50119"/>
    </source>
</evidence>
<dbReference type="InterPro" id="IPR013083">
    <property type="entry name" value="Znf_RING/FYVE/PHD"/>
</dbReference>
<accession>A0AAV2RNY8</accession>
<keyword evidence="3 5" id="KW-0863">Zinc-finger</keyword>
<keyword evidence="6" id="KW-0175">Coiled coil</keyword>
<evidence type="ECO:0000256" key="4">
    <source>
        <dbReference type="ARBA" id="ARBA00022833"/>
    </source>
</evidence>
<dbReference type="InterPro" id="IPR000315">
    <property type="entry name" value="Znf_B-box"/>
</dbReference>
<comment type="similarity">
    <text evidence="1">Belongs to the TRIM/RBCC family.</text>
</comment>
<evidence type="ECO:0000259" key="7">
    <source>
        <dbReference type="PROSITE" id="PS50089"/>
    </source>
</evidence>
<evidence type="ECO:0000256" key="1">
    <source>
        <dbReference type="ARBA" id="ARBA00008518"/>
    </source>
</evidence>
<evidence type="ECO:0000313" key="9">
    <source>
        <dbReference type="EMBL" id="CAL4129736.1"/>
    </source>
</evidence>
<dbReference type="AlphaFoldDB" id="A0AAV2RNY8"/>
<keyword evidence="4" id="KW-0862">Zinc</keyword>
<dbReference type="InterPro" id="IPR018957">
    <property type="entry name" value="Znf_C3HC4_RING-type"/>
</dbReference>
<protein>
    <submittedName>
        <fullName evidence="9">Uncharacterized protein</fullName>
    </submittedName>
</protein>
<dbReference type="SUPFAM" id="SSF57850">
    <property type="entry name" value="RING/U-box"/>
    <property type="match status" value="1"/>
</dbReference>
<feature type="coiled-coil region" evidence="6">
    <location>
        <begin position="116"/>
        <end position="185"/>
    </location>
</feature>
<dbReference type="InterPro" id="IPR001841">
    <property type="entry name" value="Znf_RING"/>
</dbReference>
<dbReference type="PANTHER" id="PTHR24103">
    <property type="entry name" value="E3 UBIQUITIN-PROTEIN LIGASE TRIM"/>
    <property type="match status" value="1"/>
</dbReference>
<comment type="caution">
    <text evidence="9">The sequence shown here is derived from an EMBL/GenBank/DDBJ whole genome shotgun (WGS) entry which is preliminary data.</text>
</comment>
<dbReference type="PROSITE" id="PS50089">
    <property type="entry name" value="ZF_RING_2"/>
    <property type="match status" value="1"/>
</dbReference>
<sequence length="470" mass="52526">MDKSVCSICVNTFDASNHRPRALPCGHGFCTACIQACISKGNRNCPRCRVEHGANLATDLPVSFILEEFIHKLQISDVEMCPKHKGVPLHFFCKSHGFKICHSCAVIEHPPTSCQLISLEDAINEKQSQIATVQKQNQSILNTQKDLEMLLKDNIDDVSEQQKKKENVQKEVKELLTKIEKFDKDISRKEKVQEQIKNAIQGCQKKNTHFVNMVKALNDAKHNQDIGHNFETVSGEILECKKWEETLRKELNLWKMYQDNYAAVTRGGVLRCSKVQKEGGKITISKLSKEVKPPSNVTLIQEAQLGLTSATATVFLDISARGKRLGMVQVRPGERLGRVQVRVMGDRPEGQQFIMLALGTDGPSFKGANFGLMDTHILLYEYATETGAKAKNAILNIPEWTQKDTASRGRLFGDDKDAGSFLIMSKNSNERFSGYFGDVISGMDVIDKAASPVYHITYITITDCGIVLDY</sequence>
<reference evidence="9 10" key="1">
    <citation type="submission" date="2024-05" db="EMBL/GenBank/DDBJ databases">
        <authorList>
            <person name="Wallberg A."/>
        </authorList>
    </citation>
    <scope>NUCLEOTIDE SEQUENCE [LARGE SCALE GENOMIC DNA]</scope>
</reference>
<keyword evidence="10" id="KW-1185">Reference proteome</keyword>
<feature type="domain" description="B box-type" evidence="8">
    <location>
        <begin position="76"/>
        <end position="109"/>
    </location>
</feature>
<keyword evidence="2" id="KW-0479">Metal-binding</keyword>
<evidence type="ECO:0000256" key="6">
    <source>
        <dbReference type="SAM" id="Coils"/>
    </source>
</evidence>
<organism evidence="9 10">
    <name type="scientific">Meganyctiphanes norvegica</name>
    <name type="common">Northern krill</name>
    <name type="synonym">Thysanopoda norvegica</name>
    <dbReference type="NCBI Taxonomy" id="48144"/>
    <lineage>
        <taxon>Eukaryota</taxon>
        <taxon>Metazoa</taxon>
        <taxon>Ecdysozoa</taxon>
        <taxon>Arthropoda</taxon>
        <taxon>Crustacea</taxon>
        <taxon>Multicrustacea</taxon>
        <taxon>Malacostraca</taxon>
        <taxon>Eumalacostraca</taxon>
        <taxon>Eucarida</taxon>
        <taxon>Euphausiacea</taxon>
        <taxon>Euphausiidae</taxon>
        <taxon>Meganyctiphanes</taxon>
    </lineage>
</organism>
<dbReference type="SUPFAM" id="SSF57845">
    <property type="entry name" value="B-box zinc-binding domain"/>
    <property type="match status" value="1"/>
</dbReference>
<proteinExistence type="inferred from homology"/>
<evidence type="ECO:0000256" key="2">
    <source>
        <dbReference type="ARBA" id="ARBA00022723"/>
    </source>
</evidence>
<dbReference type="Pfam" id="PF00643">
    <property type="entry name" value="zf-B_box"/>
    <property type="match status" value="1"/>
</dbReference>
<dbReference type="Gene3D" id="3.30.40.10">
    <property type="entry name" value="Zinc/RING finger domain, C3HC4 (zinc finger)"/>
    <property type="match status" value="1"/>
</dbReference>
<dbReference type="Proteomes" id="UP001497623">
    <property type="component" value="Unassembled WGS sequence"/>
</dbReference>
<dbReference type="InterPro" id="IPR017907">
    <property type="entry name" value="Znf_RING_CS"/>
</dbReference>
<evidence type="ECO:0000256" key="3">
    <source>
        <dbReference type="ARBA" id="ARBA00022771"/>
    </source>
</evidence>
<dbReference type="Gene3D" id="3.30.160.60">
    <property type="entry name" value="Classic Zinc Finger"/>
    <property type="match status" value="1"/>
</dbReference>
<feature type="non-terminal residue" evidence="9">
    <location>
        <position position="470"/>
    </location>
</feature>
<evidence type="ECO:0000313" key="10">
    <source>
        <dbReference type="Proteomes" id="UP001497623"/>
    </source>
</evidence>
<dbReference type="Pfam" id="PF00097">
    <property type="entry name" value="zf-C3HC4"/>
    <property type="match status" value="1"/>
</dbReference>
<gene>
    <name evidence="9" type="ORF">MNOR_LOCUS26351</name>
</gene>
<feature type="domain" description="RING-type" evidence="7">
    <location>
        <begin position="6"/>
        <end position="49"/>
    </location>
</feature>
<dbReference type="SMART" id="SM00184">
    <property type="entry name" value="RING"/>
    <property type="match status" value="1"/>
</dbReference>
<name>A0AAV2RNY8_MEGNR</name>
<evidence type="ECO:0000256" key="5">
    <source>
        <dbReference type="PROSITE-ProRule" id="PRU00024"/>
    </source>
</evidence>
<dbReference type="EMBL" id="CAXKWB010026198">
    <property type="protein sequence ID" value="CAL4129736.1"/>
    <property type="molecule type" value="Genomic_DNA"/>
</dbReference>